<dbReference type="GO" id="GO:0005634">
    <property type="term" value="C:nucleus"/>
    <property type="evidence" value="ECO:0007669"/>
    <property type="project" value="UniProtKB-SubCell"/>
</dbReference>
<dbReference type="Pfam" id="PF00170">
    <property type="entry name" value="bZIP_1"/>
    <property type="match status" value="1"/>
</dbReference>
<dbReference type="Proteomes" id="UP000015453">
    <property type="component" value="Unassembled WGS sequence"/>
</dbReference>
<proteinExistence type="inferred from homology"/>
<dbReference type="EMBL" id="AUSU01005742">
    <property type="protein sequence ID" value="EPS63024.1"/>
    <property type="molecule type" value="Genomic_DNA"/>
</dbReference>
<evidence type="ECO:0000256" key="6">
    <source>
        <dbReference type="ARBA" id="ARBA00023242"/>
    </source>
</evidence>
<dbReference type="CDD" id="cd14702">
    <property type="entry name" value="bZIP_plant_GBF1"/>
    <property type="match status" value="1"/>
</dbReference>
<comment type="caution">
    <text evidence="9">The sequence shown here is derived from an EMBL/GenBank/DDBJ whole genome shotgun (WGS) entry which is preliminary data.</text>
</comment>
<evidence type="ECO:0000313" key="9">
    <source>
        <dbReference type="EMBL" id="EPS63024.1"/>
    </source>
</evidence>
<keyword evidence="6" id="KW-0539">Nucleus</keyword>
<feature type="non-terminal residue" evidence="9">
    <location>
        <position position="1"/>
    </location>
</feature>
<dbReference type="Gene3D" id="1.20.5.170">
    <property type="match status" value="1"/>
</dbReference>
<dbReference type="InterPro" id="IPR046347">
    <property type="entry name" value="bZIP_sf"/>
</dbReference>
<reference evidence="9 10" key="1">
    <citation type="journal article" date="2013" name="BMC Genomics">
        <title>The miniature genome of a carnivorous plant Genlisea aurea contains a low number of genes and short non-coding sequences.</title>
        <authorList>
            <person name="Leushkin E.V."/>
            <person name="Sutormin R.A."/>
            <person name="Nabieva E.R."/>
            <person name="Penin A.A."/>
            <person name="Kondrashov A.S."/>
            <person name="Logacheva M.D."/>
        </authorList>
    </citation>
    <scope>NUCLEOTIDE SEQUENCE [LARGE SCALE GENOMIC DNA]</scope>
</reference>
<dbReference type="SMART" id="SM00338">
    <property type="entry name" value="BRLZ"/>
    <property type="match status" value="1"/>
</dbReference>
<evidence type="ECO:0000256" key="3">
    <source>
        <dbReference type="ARBA" id="ARBA00023015"/>
    </source>
</evidence>
<gene>
    <name evidence="9" type="ORF">M569_11766</name>
</gene>
<feature type="region of interest" description="Disordered" evidence="7">
    <location>
        <begin position="199"/>
        <end position="219"/>
    </location>
</feature>
<dbReference type="InterPro" id="IPR004827">
    <property type="entry name" value="bZIP"/>
</dbReference>
<dbReference type="AlphaFoldDB" id="S8C852"/>
<keyword evidence="3" id="KW-0805">Transcription regulation</keyword>
<dbReference type="GO" id="GO:0003700">
    <property type="term" value="F:DNA-binding transcription factor activity"/>
    <property type="evidence" value="ECO:0007669"/>
    <property type="project" value="InterPro"/>
</dbReference>
<feature type="compositionally biased region" description="Basic and acidic residues" evidence="7">
    <location>
        <begin position="205"/>
        <end position="219"/>
    </location>
</feature>
<evidence type="ECO:0000256" key="2">
    <source>
        <dbReference type="ARBA" id="ARBA00007163"/>
    </source>
</evidence>
<sequence>PSIPLWHLMELLYHFRLCILLVEPMFILILLCPVAAAQGTSESEAKSADGNERARKKSKRASGSDSKNAAAAASGSGNDVATQSAESGSEGSSDGSEDDNGKGYCVAAKKGSFDQMLADGQELKCAIAQSNGVPNNYRGAAGVAVPATNPNIGMDIWRSSSAGSGASKLHQTPPGVSPAVCEYRIKSIFFFLDEREMKRQKRKQSNRESARRSRLRKQAECERLQQKVETLTNENRALRDELQRVTEECDKLEAENDTIKEELSGFCGPEMLLSKLGRSSSPSMTGE</sequence>
<keyword evidence="5" id="KW-0804">Transcription</keyword>
<feature type="compositionally biased region" description="Low complexity" evidence="7">
    <location>
        <begin position="61"/>
        <end position="79"/>
    </location>
</feature>
<comment type="subcellular location">
    <subcellularLocation>
        <location evidence="1">Nucleus</location>
    </subcellularLocation>
</comment>
<protein>
    <recommendedName>
        <fullName evidence="8">BZIP domain-containing protein</fullName>
    </recommendedName>
</protein>
<comment type="similarity">
    <text evidence="2">Belongs to the bZIP family.</text>
</comment>
<evidence type="ECO:0000313" key="10">
    <source>
        <dbReference type="Proteomes" id="UP000015453"/>
    </source>
</evidence>
<dbReference type="InterPro" id="IPR044827">
    <property type="entry name" value="GBF-like"/>
</dbReference>
<evidence type="ECO:0000256" key="7">
    <source>
        <dbReference type="SAM" id="MobiDB-lite"/>
    </source>
</evidence>
<evidence type="ECO:0000256" key="4">
    <source>
        <dbReference type="ARBA" id="ARBA00023125"/>
    </source>
</evidence>
<dbReference type="InterPro" id="IPR045314">
    <property type="entry name" value="bZIP_plant_GBF1"/>
</dbReference>
<feature type="domain" description="BZIP" evidence="8">
    <location>
        <begin position="196"/>
        <end position="259"/>
    </location>
</feature>
<dbReference type="PROSITE" id="PS00036">
    <property type="entry name" value="BZIP_BASIC"/>
    <property type="match status" value="1"/>
</dbReference>
<dbReference type="GO" id="GO:0043565">
    <property type="term" value="F:sequence-specific DNA binding"/>
    <property type="evidence" value="ECO:0007669"/>
    <property type="project" value="InterPro"/>
</dbReference>
<dbReference type="PANTHER" id="PTHR45967:SF20">
    <property type="entry name" value="G-BOX-BINDING FACTOR 1"/>
    <property type="match status" value="1"/>
</dbReference>
<dbReference type="PANTHER" id="PTHR45967">
    <property type="entry name" value="G-BOX-BINDING FACTOR 3-RELATED"/>
    <property type="match status" value="1"/>
</dbReference>
<keyword evidence="10" id="KW-1185">Reference proteome</keyword>
<feature type="compositionally biased region" description="Basic and acidic residues" evidence="7">
    <location>
        <begin position="43"/>
        <end position="53"/>
    </location>
</feature>
<name>S8C852_9LAMI</name>
<feature type="region of interest" description="Disordered" evidence="7">
    <location>
        <begin position="41"/>
        <end position="100"/>
    </location>
</feature>
<keyword evidence="4" id="KW-0238">DNA-binding</keyword>
<evidence type="ECO:0000256" key="5">
    <source>
        <dbReference type="ARBA" id="ARBA00023163"/>
    </source>
</evidence>
<dbReference type="OrthoDB" id="1642657at2759"/>
<dbReference type="SUPFAM" id="SSF57959">
    <property type="entry name" value="Leucine zipper domain"/>
    <property type="match status" value="1"/>
</dbReference>
<evidence type="ECO:0000259" key="8">
    <source>
        <dbReference type="PROSITE" id="PS50217"/>
    </source>
</evidence>
<dbReference type="PROSITE" id="PS50217">
    <property type="entry name" value="BZIP"/>
    <property type="match status" value="1"/>
</dbReference>
<accession>S8C852</accession>
<organism evidence="9 10">
    <name type="scientific">Genlisea aurea</name>
    <dbReference type="NCBI Taxonomy" id="192259"/>
    <lineage>
        <taxon>Eukaryota</taxon>
        <taxon>Viridiplantae</taxon>
        <taxon>Streptophyta</taxon>
        <taxon>Embryophyta</taxon>
        <taxon>Tracheophyta</taxon>
        <taxon>Spermatophyta</taxon>
        <taxon>Magnoliopsida</taxon>
        <taxon>eudicotyledons</taxon>
        <taxon>Gunneridae</taxon>
        <taxon>Pentapetalae</taxon>
        <taxon>asterids</taxon>
        <taxon>lamiids</taxon>
        <taxon>Lamiales</taxon>
        <taxon>Lentibulariaceae</taxon>
        <taxon>Genlisea</taxon>
    </lineage>
</organism>
<evidence type="ECO:0000256" key="1">
    <source>
        <dbReference type="ARBA" id="ARBA00004123"/>
    </source>
</evidence>